<gene>
    <name evidence="1" type="ORF">RAJCM14343_4759</name>
</gene>
<evidence type="ECO:0000313" key="1">
    <source>
        <dbReference type="EMBL" id="GES39486.1"/>
    </source>
</evidence>
<accession>A0ABQ0YS93</accession>
<dbReference type="Proteomes" id="UP000325466">
    <property type="component" value="Unassembled WGS sequence"/>
</dbReference>
<sequence>MAFKQVRVSDLTGNEIKDHEVVTVVIRSENKVFDATAEELSSLKRLSNVIELEYKHADGSVEQVICTQAEFAKLVPAEKLAEFDSARGRRSGFSPRS</sequence>
<organism evidence="1 2">
    <name type="scientific">Rhodococcus aetherivorans</name>
    <dbReference type="NCBI Taxonomy" id="191292"/>
    <lineage>
        <taxon>Bacteria</taxon>
        <taxon>Bacillati</taxon>
        <taxon>Actinomycetota</taxon>
        <taxon>Actinomycetes</taxon>
        <taxon>Mycobacteriales</taxon>
        <taxon>Nocardiaceae</taxon>
        <taxon>Rhodococcus</taxon>
    </lineage>
</organism>
<protein>
    <submittedName>
        <fullName evidence="1">Uncharacterized protein</fullName>
    </submittedName>
</protein>
<comment type="caution">
    <text evidence="1">The sequence shown here is derived from an EMBL/GenBank/DDBJ whole genome shotgun (WGS) entry which is preliminary data.</text>
</comment>
<evidence type="ECO:0000313" key="2">
    <source>
        <dbReference type="Proteomes" id="UP000325466"/>
    </source>
</evidence>
<dbReference type="EMBL" id="BLAH01000117">
    <property type="protein sequence ID" value="GES39486.1"/>
    <property type="molecule type" value="Genomic_DNA"/>
</dbReference>
<proteinExistence type="predicted"/>
<name>A0ABQ0YS93_9NOCA</name>
<reference evidence="1 2" key="1">
    <citation type="journal article" date="2018" name="Biodegradation">
        <title>1,4-Dioxane degradation characteristics of Rhodococcus aetherivorans JCM 14343.</title>
        <authorList>
            <person name="Inoue D."/>
            <person name="Tsunoda T."/>
            <person name="Yamamoto N."/>
            <person name="Ike M."/>
            <person name="Sei K."/>
        </authorList>
    </citation>
    <scope>NUCLEOTIDE SEQUENCE [LARGE SCALE GENOMIC DNA]</scope>
    <source>
        <strain evidence="1 2">JCM 14343</strain>
    </source>
</reference>
<keyword evidence="2" id="KW-1185">Reference proteome</keyword>
<dbReference type="RefSeq" id="WP_043801938.1">
    <property type="nucleotide sequence ID" value="NZ_BAAAYP010000039.1"/>
</dbReference>